<evidence type="ECO:0000256" key="6">
    <source>
        <dbReference type="ARBA" id="ARBA00022741"/>
    </source>
</evidence>
<evidence type="ECO:0000256" key="2">
    <source>
        <dbReference type="ARBA" id="ARBA00008226"/>
    </source>
</evidence>
<evidence type="ECO:0000256" key="8">
    <source>
        <dbReference type="ARBA" id="ARBA00022917"/>
    </source>
</evidence>
<evidence type="ECO:0000256" key="1">
    <source>
        <dbReference type="ARBA" id="ARBA00004496"/>
    </source>
</evidence>
<evidence type="ECO:0000256" key="11">
    <source>
        <dbReference type="HAMAP-Rule" id="MF_00255"/>
    </source>
</evidence>
<reference evidence="13 14" key="1">
    <citation type="submission" date="2017-05" db="EMBL/GenBank/DDBJ databases">
        <title>Genome Analysis of Maritalea myrionectae HL2708#5.</title>
        <authorList>
            <consortium name="Cotde Inc.-PKNU"/>
            <person name="Jang D."/>
            <person name="Oh H.-M."/>
        </authorList>
    </citation>
    <scope>NUCLEOTIDE SEQUENCE [LARGE SCALE GENOMIC DNA]</scope>
    <source>
        <strain evidence="13 14">HL2708#5</strain>
    </source>
</reference>
<dbReference type="Pfam" id="PF02092">
    <property type="entry name" value="tRNA_synt_2f"/>
    <property type="match status" value="1"/>
</dbReference>
<comment type="subcellular location">
    <subcellularLocation>
        <location evidence="1 11">Cytoplasm</location>
    </subcellularLocation>
</comment>
<keyword evidence="8 11" id="KW-0648">Protein biosynthesis</keyword>
<dbReference type="InterPro" id="IPR008909">
    <property type="entry name" value="DALR_anticod-bd"/>
</dbReference>
<dbReference type="HAMAP" id="MF_00255">
    <property type="entry name" value="Gly_tRNA_synth_beta"/>
    <property type="match status" value="1"/>
</dbReference>
<proteinExistence type="inferred from homology"/>
<dbReference type="Proteomes" id="UP000258927">
    <property type="component" value="Chromosome"/>
</dbReference>
<keyword evidence="4 11" id="KW-0963">Cytoplasm</keyword>
<keyword evidence="14" id="KW-1185">Reference proteome</keyword>
<dbReference type="PRINTS" id="PR01045">
    <property type="entry name" value="TRNASYNTHGB"/>
</dbReference>
<dbReference type="RefSeq" id="WP_117396828.1">
    <property type="nucleotide sequence ID" value="NZ_CP021330.1"/>
</dbReference>
<comment type="catalytic activity">
    <reaction evidence="10 11">
        <text>tRNA(Gly) + glycine + ATP = glycyl-tRNA(Gly) + AMP + diphosphate</text>
        <dbReference type="Rhea" id="RHEA:16013"/>
        <dbReference type="Rhea" id="RHEA-COMP:9664"/>
        <dbReference type="Rhea" id="RHEA-COMP:9683"/>
        <dbReference type="ChEBI" id="CHEBI:30616"/>
        <dbReference type="ChEBI" id="CHEBI:33019"/>
        <dbReference type="ChEBI" id="CHEBI:57305"/>
        <dbReference type="ChEBI" id="CHEBI:78442"/>
        <dbReference type="ChEBI" id="CHEBI:78522"/>
        <dbReference type="ChEBI" id="CHEBI:456215"/>
        <dbReference type="EC" id="6.1.1.14"/>
    </reaction>
</comment>
<keyword evidence="5 11" id="KW-0436">Ligase</keyword>
<evidence type="ECO:0000256" key="3">
    <source>
        <dbReference type="ARBA" id="ARBA00011209"/>
    </source>
</evidence>
<dbReference type="NCBIfam" id="TIGR00211">
    <property type="entry name" value="glyS"/>
    <property type="match status" value="1"/>
</dbReference>
<comment type="subunit">
    <text evidence="3 11">Tetramer of two alpha and two beta subunits.</text>
</comment>
<dbReference type="GO" id="GO:0006426">
    <property type="term" value="P:glycyl-tRNA aminoacylation"/>
    <property type="evidence" value="ECO:0007669"/>
    <property type="project" value="UniProtKB-UniRule"/>
</dbReference>
<evidence type="ECO:0000256" key="5">
    <source>
        <dbReference type="ARBA" id="ARBA00022598"/>
    </source>
</evidence>
<name>A0A2R4MH53_9HYPH</name>
<evidence type="ECO:0000256" key="4">
    <source>
        <dbReference type="ARBA" id="ARBA00022490"/>
    </source>
</evidence>
<dbReference type="InterPro" id="IPR006194">
    <property type="entry name" value="Gly-tRNA-synth_heterodimer"/>
</dbReference>
<dbReference type="AlphaFoldDB" id="A0A2R4MH53"/>
<keyword evidence="6 11" id="KW-0547">Nucleotide-binding</keyword>
<keyword evidence="7 11" id="KW-0067">ATP-binding</keyword>
<evidence type="ECO:0000256" key="9">
    <source>
        <dbReference type="ARBA" id="ARBA00023146"/>
    </source>
</evidence>
<dbReference type="InterPro" id="IPR015944">
    <property type="entry name" value="Gly-tRNA-synth_bsu"/>
</dbReference>
<evidence type="ECO:0000313" key="13">
    <source>
        <dbReference type="EMBL" id="AVX05219.1"/>
    </source>
</evidence>
<dbReference type="GO" id="GO:0006420">
    <property type="term" value="P:arginyl-tRNA aminoacylation"/>
    <property type="evidence" value="ECO:0007669"/>
    <property type="project" value="InterPro"/>
</dbReference>
<feature type="domain" description="DALR anticodon binding" evidence="12">
    <location>
        <begin position="585"/>
        <end position="687"/>
    </location>
</feature>
<organism evidence="13 14">
    <name type="scientific">Maritalea myrionectae</name>
    <dbReference type="NCBI Taxonomy" id="454601"/>
    <lineage>
        <taxon>Bacteria</taxon>
        <taxon>Pseudomonadati</taxon>
        <taxon>Pseudomonadota</taxon>
        <taxon>Alphaproteobacteria</taxon>
        <taxon>Hyphomicrobiales</taxon>
        <taxon>Devosiaceae</taxon>
        <taxon>Maritalea</taxon>
    </lineage>
</organism>
<dbReference type="GO" id="GO:0005829">
    <property type="term" value="C:cytosol"/>
    <property type="evidence" value="ECO:0007669"/>
    <property type="project" value="TreeGrafter"/>
</dbReference>
<evidence type="ECO:0000259" key="12">
    <source>
        <dbReference type="Pfam" id="PF05746"/>
    </source>
</evidence>
<evidence type="ECO:0000256" key="7">
    <source>
        <dbReference type="ARBA" id="ARBA00022840"/>
    </source>
</evidence>
<evidence type="ECO:0000313" key="14">
    <source>
        <dbReference type="Proteomes" id="UP000258927"/>
    </source>
</evidence>
<dbReference type="EMBL" id="CP021330">
    <property type="protein sequence ID" value="AVX05219.1"/>
    <property type="molecule type" value="Genomic_DNA"/>
</dbReference>
<dbReference type="PANTHER" id="PTHR30075:SF2">
    <property type="entry name" value="GLYCINE--TRNA LIGASE, CHLOROPLASTIC_MITOCHONDRIAL 2"/>
    <property type="match status" value="1"/>
</dbReference>
<keyword evidence="9 11" id="KW-0030">Aminoacyl-tRNA synthetase</keyword>
<accession>A0A2R4MH53</accession>
<dbReference type="KEGG" id="mmyr:MXMO3_02708"/>
<dbReference type="GO" id="GO:0004820">
    <property type="term" value="F:glycine-tRNA ligase activity"/>
    <property type="evidence" value="ECO:0007669"/>
    <property type="project" value="UniProtKB-UniRule"/>
</dbReference>
<dbReference type="STRING" id="1122213.GCA_000423365_00344"/>
<dbReference type="SUPFAM" id="SSF109604">
    <property type="entry name" value="HD-domain/PDEase-like"/>
    <property type="match status" value="1"/>
</dbReference>
<evidence type="ECO:0000256" key="10">
    <source>
        <dbReference type="ARBA" id="ARBA00047937"/>
    </source>
</evidence>
<dbReference type="Pfam" id="PF05746">
    <property type="entry name" value="DALR_1"/>
    <property type="match status" value="1"/>
</dbReference>
<gene>
    <name evidence="11" type="primary">glyS</name>
    <name evidence="13" type="ORF">MXMO3_02708</name>
</gene>
<protein>
    <recommendedName>
        <fullName evidence="11">Glycine--tRNA ligase beta subunit</fullName>
        <ecNumber evidence="11">6.1.1.14</ecNumber>
    </recommendedName>
    <alternativeName>
        <fullName evidence="11">Glycyl-tRNA synthetase beta subunit</fullName>
        <shortName evidence="11">GlyRS</shortName>
    </alternativeName>
</protein>
<sequence>MPELLLELFSEEIPAGQQRRAAENLKKLITDQLVEKGVLYEGAVAHATPRRLALHIAGLPKASEDVKTERKGPRTDAPEKAIAGFLRAAGLNSVDEAEVQTDPKKGDFYVAVIEKKGELTTDILANLLPGTIEKFPWPKSMRWGKGKLSWIRPLRAITATFGHEGEDPEIINFEVDGLKSGDITYGHRFMAPDAIKVRRFDDYAHALEQNKVVLDFERRKEMIRADAANLAFAQNLNVIEDEGLLDEVAGLVEWPQTMMGRFDEKFLSLPEEVVITAIRAHQKCFNLRDATTGKLANHFILVSNLEAEDGGKTIVGGNERVIKARLSDAKFFYDTDLNVPLESRLSKLDNMVFHEKLGTQSARVERLVELSETIATKIGASTADATRAAKLAKADLVTDMVFEFPELQGLMGRYYAEAQGEKDNVAAALQDHYKPVGPSDRVPEELTAATVALADKLDMLTGFWAIDEKPTGSKDPFALRRAALGVIRICLENKLDFAMDKLLAEHLSKFNLAGDATEILQSLCGFIEDRLTVQMREQGIAHDVLSAVLYKNGLAKGISLVNIAARAVELNGLVKSEQGESLIAGYRRAANILRAEEKKDGRSYRDEVDHKLFKTDDEEKLATAIEVVNEAVAANIAADDFATAINELSSLRKPVDAFFENVLVNDEDPAVRVNRLNLLAKLRETMHLIANFSKLEG</sequence>
<dbReference type="PANTHER" id="PTHR30075">
    <property type="entry name" value="GLYCYL-TRNA SYNTHETASE"/>
    <property type="match status" value="1"/>
</dbReference>
<dbReference type="GO" id="GO:0005524">
    <property type="term" value="F:ATP binding"/>
    <property type="evidence" value="ECO:0007669"/>
    <property type="project" value="UniProtKB-UniRule"/>
</dbReference>
<comment type="similarity">
    <text evidence="2 11">Belongs to the class-II aminoacyl-tRNA synthetase family.</text>
</comment>
<dbReference type="GO" id="GO:0004814">
    <property type="term" value="F:arginine-tRNA ligase activity"/>
    <property type="evidence" value="ECO:0007669"/>
    <property type="project" value="InterPro"/>
</dbReference>
<dbReference type="PROSITE" id="PS50861">
    <property type="entry name" value="AA_TRNA_LIGASE_II_GLYAB"/>
    <property type="match status" value="1"/>
</dbReference>
<dbReference type="EC" id="6.1.1.14" evidence="11"/>